<evidence type="ECO:0000256" key="6">
    <source>
        <dbReference type="RuleBase" id="RU361187"/>
    </source>
</evidence>
<name>A0A9P9X4S2_9PEZI</name>
<keyword evidence="10" id="KW-1185">Reference proteome</keyword>
<keyword evidence="7" id="KW-0732">Signal</keyword>
<evidence type="ECO:0000256" key="4">
    <source>
        <dbReference type="PIRSR" id="PIRSR606710-1"/>
    </source>
</evidence>
<organism evidence="9 10">
    <name type="scientific">Colletotrichum abscissum</name>
    <dbReference type="NCBI Taxonomy" id="1671311"/>
    <lineage>
        <taxon>Eukaryota</taxon>
        <taxon>Fungi</taxon>
        <taxon>Dikarya</taxon>
        <taxon>Ascomycota</taxon>
        <taxon>Pezizomycotina</taxon>
        <taxon>Sordariomycetes</taxon>
        <taxon>Hypocreomycetidae</taxon>
        <taxon>Glomerellales</taxon>
        <taxon>Glomerellaceae</taxon>
        <taxon>Colletotrichum</taxon>
        <taxon>Colletotrichum acutatum species complex</taxon>
    </lineage>
</organism>
<evidence type="ECO:0000256" key="7">
    <source>
        <dbReference type="SAM" id="SignalP"/>
    </source>
</evidence>
<sequence length="594" mass="66245">MFSLVTLAVWLMWLSVSEGSNSTFYNPIIPGFHPDPSCIFVPEWNDTFFCASSSFNAFPGIPLHASRDLQNWKLVGHVLNREEQLPRLVETNRSTSGIWAPTLRYHDDTFWLVTTLVDDDRDATDASRWDNIIFKAQDPFNPESWTDAVHFEFEGYDTEPFWDDDGKTYINGAHAWKIGPWIQQAEADLNTGKVGEWRTIWNGTGGMAPEGPHIYRKDGYYYLLAAEANGKLKGGTGLGHMVTMARSKSIGGPYQSNPLNPVLTNANTANYFQTVGHADLLQDASGNWWCVALGTRSGPEWRNFPMGRETVMTSVTWNEGGWPYFTPIEGKMSGWEMPLENLDIEGPGPWISLGENEGDAFDFSPNSALPAHFTYWRYPIESSYIVSPPEKPNSLRLIPSKLNLTALNGNYAGPDGQTFIGRRQQDTLFSYSVELDFQPTEEEEEAGVTVFLTQNHHLDLGVVLLPASASTQAFPGQNLTTGGNPTDLKLQLRFRAMSYVAVPTDIVAPVPEDWLDKPLRLEIRAVNMTHYSFSAGPAGSAFQTKTLLYASNDAVSWGFTGVFLGVYSTSNGRTGNTPAYISNWNYTPEVQFRD</sequence>
<evidence type="ECO:0000256" key="2">
    <source>
        <dbReference type="ARBA" id="ARBA00022801"/>
    </source>
</evidence>
<feature type="site" description="Important for catalytic activity, responsible for pKa modulation of the active site Glu and correct orientation of both the proton donor and substrate" evidence="5">
    <location>
        <position position="157"/>
    </location>
</feature>
<dbReference type="InterPro" id="IPR051795">
    <property type="entry name" value="Glycosyl_Hydrlase_43"/>
</dbReference>
<dbReference type="EMBL" id="SDAQ01000124">
    <property type="protein sequence ID" value="KAI3536323.1"/>
    <property type="molecule type" value="Genomic_DNA"/>
</dbReference>
<protein>
    <submittedName>
        <fullName evidence="9">Beta-xylosidase</fullName>
    </submittedName>
</protein>
<reference evidence="9" key="1">
    <citation type="submission" date="2019-01" db="EMBL/GenBank/DDBJ databases">
        <title>Colletotrichum abscissum LGMF1257.</title>
        <authorList>
            <person name="Baroncelli R."/>
        </authorList>
    </citation>
    <scope>NUCLEOTIDE SEQUENCE</scope>
    <source>
        <strain evidence="9">Ca142</strain>
    </source>
</reference>
<dbReference type="PANTHER" id="PTHR42812:SF17">
    <property type="entry name" value="BETA-XYLOSIDASE C-TERMINAL CONCANAVALIN A-LIKE DOMAIN-CONTAINING PROTEIN-RELATED"/>
    <property type="match status" value="1"/>
</dbReference>
<dbReference type="Gene3D" id="2.60.120.200">
    <property type="match status" value="1"/>
</dbReference>
<dbReference type="Proteomes" id="UP001056436">
    <property type="component" value="Unassembled WGS sequence"/>
</dbReference>
<evidence type="ECO:0000256" key="1">
    <source>
        <dbReference type="ARBA" id="ARBA00009865"/>
    </source>
</evidence>
<dbReference type="Pfam" id="PF04616">
    <property type="entry name" value="Glyco_hydro_43"/>
    <property type="match status" value="1"/>
</dbReference>
<dbReference type="InterPro" id="IPR006710">
    <property type="entry name" value="Glyco_hydro_43"/>
</dbReference>
<proteinExistence type="inferred from homology"/>
<dbReference type="InterPro" id="IPR023296">
    <property type="entry name" value="Glyco_hydro_beta-prop_sf"/>
</dbReference>
<evidence type="ECO:0000313" key="10">
    <source>
        <dbReference type="Proteomes" id="UP001056436"/>
    </source>
</evidence>
<evidence type="ECO:0000256" key="5">
    <source>
        <dbReference type="PIRSR" id="PIRSR606710-2"/>
    </source>
</evidence>
<dbReference type="GO" id="GO:0005975">
    <property type="term" value="P:carbohydrate metabolic process"/>
    <property type="evidence" value="ECO:0007669"/>
    <property type="project" value="InterPro"/>
</dbReference>
<comment type="caution">
    <text evidence="9">The sequence shown here is derived from an EMBL/GenBank/DDBJ whole genome shotgun (WGS) entry which is preliminary data.</text>
</comment>
<dbReference type="SUPFAM" id="SSF49899">
    <property type="entry name" value="Concanavalin A-like lectins/glucanases"/>
    <property type="match status" value="1"/>
</dbReference>
<dbReference type="PANTHER" id="PTHR42812">
    <property type="entry name" value="BETA-XYLOSIDASE"/>
    <property type="match status" value="1"/>
</dbReference>
<dbReference type="InterPro" id="IPR013320">
    <property type="entry name" value="ConA-like_dom_sf"/>
</dbReference>
<keyword evidence="2 6" id="KW-0378">Hydrolase</keyword>
<feature type="active site" description="Proton acceptor" evidence="4">
    <location>
        <position position="35"/>
    </location>
</feature>
<comment type="similarity">
    <text evidence="1 6">Belongs to the glycosyl hydrolase 43 family.</text>
</comment>
<feature type="chain" id="PRO_5040192636" evidence="7">
    <location>
        <begin position="20"/>
        <end position="594"/>
    </location>
</feature>
<dbReference type="GO" id="GO:0004553">
    <property type="term" value="F:hydrolase activity, hydrolyzing O-glycosyl compounds"/>
    <property type="evidence" value="ECO:0007669"/>
    <property type="project" value="InterPro"/>
</dbReference>
<keyword evidence="3 6" id="KW-0326">Glycosidase</keyword>
<dbReference type="AlphaFoldDB" id="A0A9P9X4S2"/>
<evidence type="ECO:0000313" key="9">
    <source>
        <dbReference type="EMBL" id="KAI3536323.1"/>
    </source>
</evidence>
<feature type="signal peptide" evidence="7">
    <location>
        <begin position="1"/>
        <end position="19"/>
    </location>
</feature>
<feature type="domain" description="Beta-xylosidase C-terminal Concanavalin A-like" evidence="8">
    <location>
        <begin position="362"/>
        <end position="463"/>
    </location>
</feature>
<accession>A0A9P9X4S2</accession>
<evidence type="ECO:0000259" key="8">
    <source>
        <dbReference type="Pfam" id="PF17851"/>
    </source>
</evidence>
<gene>
    <name evidence="9" type="ORF">CABS02_12571</name>
</gene>
<dbReference type="Pfam" id="PF17851">
    <property type="entry name" value="GH43_C2"/>
    <property type="match status" value="1"/>
</dbReference>
<dbReference type="Gene3D" id="2.115.10.20">
    <property type="entry name" value="Glycosyl hydrolase domain, family 43"/>
    <property type="match status" value="1"/>
</dbReference>
<dbReference type="SUPFAM" id="SSF75005">
    <property type="entry name" value="Arabinanase/levansucrase/invertase"/>
    <property type="match status" value="1"/>
</dbReference>
<evidence type="ECO:0000256" key="3">
    <source>
        <dbReference type="ARBA" id="ARBA00023295"/>
    </source>
</evidence>
<dbReference type="InterPro" id="IPR041542">
    <property type="entry name" value="GH43_C2"/>
</dbReference>
<feature type="active site" description="Proton donor" evidence="4">
    <location>
        <position position="210"/>
    </location>
</feature>
<dbReference type="CDD" id="cd18833">
    <property type="entry name" value="GH43_PcXyl-like"/>
    <property type="match status" value="1"/>
</dbReference>
<dbReference type="OrthoDB" id="2139957at2759"/>